<protein>
    <submittedName>
        <fullName evidence="1">Molybdopterin converting factor, subunit 1</fullName>
    </submittedName>
</protein>
<dbReference type="Proteomes" id="UP000192907">
    <property type="component" value="Unassembled WGS sequence"/>
</dbReference>
<dbReference type="Gene3D" id="3.10.20.30">
    <property type="match status" value="1"/>
</dbReference>
<name>A0A1Y6CAB6_9BACT</name>
<dbReference type="EMBL" id="FWZT01000016">
    <property type="protein sequence ID" value="SMF53082.1"/>
    <property type="molecule type" value="Genomic_DNA"/>
</dbReference>
<dbReference type="AlphaFoldDB" id="A0A1Y6CAB6"/>
<dbReference type="InterPro" id="IPR016155">
    <property type="entry name" value="Mopterin_synth/thiamin_S_b"/>
</dbReference>
<dbReference type="Pfam" id="PF02597">
    <property type="entry name" value="ThiS"/>
    <property type="match status" value="1"/>
</dbReference>
<dbReference type="InterPro" id="IPR012675">
    <property type="entry name" value="Beta-grasp_dom_sf"/>
</dbReference>
<evidence type="ECO:0000313" key="1">
    <source>
        <dbReference type="EMBL" id="SMF53082.1"/>
    </source>
</evidence>
<sequence>MKTVRLQYYALFREKAARESEEVQTTARTAGDLYEELAERYHFGMGAKHVRVAVNESFQGMDVELNPGDHLVFIPPVSGG</sequence>
<dbReference type="STRING" id="1513793.SAMN06296036_116100"/>
<accession>A0A1Y6CAB6</accession>
<dbReference type="SUPFAM" id="SSF54285">
    <property type="entry name" value="MoaD/ThiS"/>
    <property type="match status" value="1"/>
</dbReference>
<proteinExistence type="predicted"/>
<dbReference type="CDD" id="cd00754">
    <property type="entry name" value="Ubl_MoaD"/>
    <property type="match status" value="1"/>
</dbReference>
<dbReference type="RefSeq" id="WP_159455508.1">
    <property type="nucleotide sequence ID" value="NZ_FWZT01000016.1"/>
</dbReference>
<reference evidence="2" key="1">
    <citation type="submission" date="2017-04" db="EMBL/GenBank/DDBJ databases">
        <authorList>
            <person name="Varghese N."/>
            <person name="Submissions S."/>
        </authorList>
    </citation>
    <scope>NUCLEOTIDE SEQUENCE [LARGE SCALE GENOMIC DNA]</scope>
    <source>
        <strain evidence="2">RKEM611</strain>
    </source>
</reference>
<dbReference type="InterPro" id="IPR003749">
    <property type="entry name" value="ThiS/MoaD-like"/>
</dbReference>
<keyword evidence="2" id="KW-1185">Reference proteome</keyword>
<organism evidence="1 2">
    <name type="scientific">Pseudobacteriovorax antillogorgiicola</name>
    <dbReference type="NCBI Taxonomy" id="1513793"/>
    <lineage>
        <taxon>Bacteria</taxon>
        <taxon>Pseudomonadati</taxon>
        <taxon>Bdellovibrionota</taxon>
        <taxon>Oligoflexia</taxon>
        <taxon>Oligoflexales</taxon>
        <taxon>Pseudobacteriovoracaceae</taxon>
        <taxon>Pseudobacteriovorax</taxon>
    </lineage>
</organism>
<gene>
    <name evidence="1" type="ORF">SAMN06296036_116100</name>
</gene>
<evidence type="ECO:0000313" key="2">
    <source>
        <dbReference type="Proteomes" id="UP000192907"/>
    </source>
</evidence>